<accession>A0A915YDM7</accession>
<dbReference type="GO" id="GO:0030151">
    <property type="term" value="F:molybdenum ion binding"/>
    <property type="evidence" value="ECO:0007669"/>
    <property type="project" value="InterPro"/>
</dbReference>
<dbReference type="Gene3D" id="2.40.33.20">
    <property type="entry name" value="PK beta-barrel domain-like"/>
    <property type="match status" value="1"/>
</dbReference>
<dbReference type="SUPFAM" id="SSF50800">
    <property type="entry name" value="PK beta-barrel domain-like"/>
    <property type="match status" value="1"/>
</dbReference>
<evidence type="ECO:0000259" key="1">
    <source>
        <dbReference type="PROSITE" id="PS51340"/>
    </source>
</evidence>
<protein>
    <submittedName>
        <fullName evidence="2">MOSC domain-containing protein</fullName>
    </submittedName>
</protein>
<feature type="domain" description="MOSC" evidence="1">
    <location>
        <begin position="28"/>
        <end position="163"/>
    </location>
</feature>
<dbReference type="PANTHER" id="PTHR30212">
    <property type="entry name" value="PROTEIN YIIM"/>
    <property type="match status" value="1"/>
</dbReference>
<dbReference type="RefSeq" id="WP_264792308.1">
    <property type="nucleotide sequence ID" value="NZ_AP026867.1"/>
</dbReference>
<organism evidence="2 3">
    <name type="scientific">Aureispira anguillae</name>
    <dbReference type="NCBI Taxonomy" id="2864201"/>
    <lineage>
        <taxon>Bacteria</taxon>
        <taxon>Pseudomonadati</taxon>
        <taxon>Bacteroidota</taxon>
        <taxon>Saprospiria</taxon>
        <taxon>Saprospirales</taxon>
        <taxon>Saprospiraceae</taxon>
        <taxon>Aureispira</taxon>
    </lineage>
</organism>
<dbReference type="InterPro" id="IPR005302">
    <property type="entry name" value="MoCF_Sase_C"/>
</dbReference>
<dbReference type="KEGG" id="aup:AsAng_0018120"/>
<dbReference type="Proteomes" id="UP001060919">
    <property type="component" value="Chromosome"/>
</dbReference>
<name>A0A915YDM7_9BACT</name>
<sequence length="211" mass="23842">MKILSINIGQPETVQWKGKSIRTSIFKSPVKGPKRVSSLNIEGDGQADLRFHGGVNKAIYSYDSSYYTAWKTTLPTVDWSAGMFGENLTTEGLPDHQVQIGNVYQAGTLIFQAIQPRIPCFKLNLRFQRDDLLSLFYEKKCYGIYFKVIQEGIIEAGDNIQLLETSTYHCSISDIVQSFVSKGEDQLLLNKILNIPLLPKGIRQNLSKYKQ</sequence>
<dbReference type="PANTHER" id="PTHR30212:SF2">
    <property type="entry name" value="PROTEIN YIIM"/>
    <property type="match status" value="1"/>
</dbReference>
<dbReference type="InterPro" id="IPR011037">
    <property type="entry name" value="Pyrv_Knase-like_insert_dom_sf"/>
</dbReference>
<dbReference type="PROSITE" id="PS51340">
    <property type="entry name" value="MOSC"/>
    <property type="match status" value="1"/>
</dbReference>
<proteinExistence type="predicted"/>
<keyword evidence="3" id="KW-1185">Reference proteome</keyword>
<gene>
    <name evidence="2" type="ORF">AsAng_0018120</name>
</gene>
<evidence type="ECO:0000313" key="3">
    <source>
        <dbReference type="Proteomes" id="UP001060919"/>
    </source>
</evidence>
<dbReference type="AlphaFoldDB" id="A0A915YDM7"/>
<dbReference type="Pfam" id="PF03473">
    <property type="entry name" value="MOSC"/>
    <property type="match status" value="1"/>
</dbReference>
<evidence type="ECO:0000313" key="2">
    <source>
        <dbReference type="EMBL" id="BDS11101.1"/>
    </source>
</evidence>
<dbReference type="InterPro" id="IPR052353">
    <property type="entry name" value="Benzoxazolinone_Detox_Enz"/>
</dbReference>
<dbReference type="GO" id="GO:0030170">
    <property type="term" value="F:pyridoxal phosphate binding"/>
    <property type="evidence" value="ECO:0007669"/>
    <property type="project" value="InterPro"/>
</dbReference>
<dbReference type="EMBL" id="AP026867">
    <property type="protein sequence ID" value="BDS11101.1"/>
    <property type="molecule type" value="Genomic_DNA"/>
</dbReference>
<reference evidence="2" key="1">
    <citation type="submission" date="2022-09" db="EMBL/GenBank/DDBJ databases">
        <title>Aureispira anguillicida sp. nov., isolated from Leptocephalus of Japanese eel Anguilla japonica.</title>
        <authorList>
            <person name="Yuasa K."/>
            <person name="Mekata T."/>
            <person name="Ikunari K."/>
        </authorList>
    </citation>
    <scope>NUCLEOTIDE SEQUENCE</scope>
    <source>
        <strain evidence="2">EL160426</strain>
    </source>
</reference>
<dbReference type="GO" id="GO:0003824">
    <property type="term" value="F:catalytic activity"/>
    <property type="evidence" value="ECO:0007669"/>
    <property type="project" value="InterPro"/>
</dbReference>